<dbReference type="AlphaFoldDB" id="A0A2G8RZ52"/>
<dbReference type="EMBL" id="AYKW01000038">
    <property type="protein sequence ID" value="PIL26767.1"/>
    <property type="molecule type" value="Genomic_DNA"/>
</dbReference>
<dbReference type="Proteomes" id="UP000230002">
    <property type="component" value="Unassembled WGS sequence"/>
</dbReference>
<accession>A0A2G8RZ52</accession>
<evidence type="ECO:0000313" key="2">
    <source>
        <dbReference type="Proteomes" id="UP000230002"/>
    </source>
</evidence>
<gene>
    <name evidence="1" type="ORF">GSI_11183</name>
</gene>
<name>A0A2G8RZ52_9APHY</name>
<sequence length="469" mass="53101">MSSHSDFDALIAAMHPHIAMSLFNYQLYPPQSLLPDNLKDTEDSQTFGQALATLFRFHPGCITAAVAVPAAQPRRKPITISLLPSIPPRFRNNLDTWLTQIADLRKECESESMDRDEDSFSPLEEQFILHTYKVCYPAMHQLIKERNFGSWNTIVKERKPVPGYTPSKPTVEEAKLAQKYADEIRAFTGLVRSFAKCVSLESLGEDEDVLRFHKLCMNIRDMRSNKGFLDYLNTYIHYGIVQPRLAYFHLPLAVSTIISLSRKRKISLDDLKGWVVLDPLKGARRFHAVIEETYLAEHFGKDLEHDVHWKAVVEAFNRRWAVGPMGYDMGYQLDAGTNTMSTATPVIVHPEIALIQHLLDCESGENLKGAKAHIACSRTPCYATGAYAVAVNQTFGTRFTMDVDDPDWCRLDDVEPWILPENAPEGVVAKMKKALLQDLGWLIGQWVQDTSFSTVSRCVPMPGVRLHDY</sequence>
<reference evidence="1 2" key="1">
    <citation type="journal article" date="2015" name="Sci. Rep.">
        <title>Chromosome-level genome map provides insights into diverse defense mechanisms in the medicinal fungus Ganoderma sinense.</title>
        <authorList>
            <person name="Zhu Y."/>
            <person name="Xu J."/>
            <person name="Sun C."/>
            <person name="Zhou S."/>
            <person name="Xu H."/>
            <person name="Nelson D.R."/>
            <person name="Qian J."/>
            <person name="Song J."/>
            <person name="Luo H."/>
            <person name="Xiang L."/>
            <person name="Li Y."/>
            <person name="Xu Z."/>
            <person name="Ji A."/>
            <person name="Wang L."/>
            <person name="Lu S."/>
            <person name="Hayward A."/>
            <person name="Sun W."/>
            <person name="Li X."/>
            <person name="Schwartz D.C."/>
            <person name="Wang Y."/>
            <person name="Chen S."/>
        </authorList>
    </citation>
    <scope>NUCLEOTIDE SEQUENCE [LARGE SCALE GENOMIC DNA]</scope>
    <source>
        <strain evidence="1 2">ZZ0214-1</strain>
    </source>
</reference>
<protein>
    <submittedName>
        <fullName evidence="1">Uncharacterized protein</fullName>
    </submittedName>
</protein>
<proteinExistence type="predicted"/>
<keyword evidence="2" id="KW-1185">Reference proteome</keyword>
<organism evidence="1 2">
    <name type="scientific">Ganoderma sinense ZZ0214-1</name>
    <dbReference type="NCBI Taxonomy" id="1077348"/>
    <lineage>
        <taxon>Eukaryota</taxon>
        <taxon>Fungi</taxon>
        <taxon>Dikarya</taxon>
        <taxon>Basidiomycota</taxon>
        <taxon>Agaricomycotina</taxon>
        <taxon>Agaricomycetes</taxon>
        <taxon>Polyporales</taxon>
        <taxon>Polyporaceae</taxon>
        <taxon>Ganoderma</taxon>
    </lineage>
</organism>
<evidence type="ECO:0000313" key="1">
    <source>
        <dbReference type="EMBL" id="PIL26767.1"/>
    </source>
</evidence>
<dbReference type="OrthoDB" id="2762308at2759"/>
<comment type="caution">
    <text evidence="1">The sequence shown here is derived from an EMBL/GenBank/DDBJ whole genome shotgun (WGS) entry which is preliminary data.</text>
</comment>